<accession>A0ABR1BUT9</accession>
<sequence length="95" mass="10743">MMTRTEDSSDEWESEIMVVEINGVLDARTIRQAVATKQITLRRPETDNPLLQVLAASDKMLKTEKALMTAVAASAVQMNTDHMEKDRPPQRQCKK</sequence>
<organism evidence="1 2">
    <name type="scientific">Necator americanus</name>
    <name type="common">Human hookworm</name>
    <dbReference type="NCBI Taxonomy" id="51031"/>
    <lineage>
        <taxon>Eukaryota</taxon>
        <taxon>Metazoa</taxon>
        <taxon>Ecdysozoa</taxon>
        <taxon>Nematoda</taxon>
        <taxon>Chromadorea</taxon>
        <taxon>Rhabditida</taxon>
        <taxon>Rhabditina</taxon>
        <taxon>Rhabditomorpha</taxon>
        <taxon>Strongyloidea</taxon>
        <taxon>Ancylostomatidae</taxon>
        <taxon>Bunostominae</taxon>
        <taxon>Necator</taxon>
    </lineage>
</organism>
<evidence type="ECO:0000313" key="1">
    <source>
        <dbReference type="EMBL" id="KAK6730144.1"/>
    </source>
</evidence>
<dbReference type="EMBL" id="JAVFWL010000001">
    <property type="protein sequence ID" value="KAK6730144.1"/>
    <property type="molecule type" value="Genomic_DNA"/>
</dbReference>
<dbReference type="Proteomes" id="UP001303046">
    <property type="component" value="Unassembled WGS sequence"/>
</dbReference>
<keyword evidence="2" id="KW-1185">Reference proteome</keyword>
<gene>
    <name evidence="1" type="primary">Necator_chrI.g3048</name>
    <name evidence="1" type="ORF">RB195_006919</name>
</gene>
<evidence type="ECO:0000313" key="2">
    <source>
        <dbReference type="Proteomes" id="UP001303046"/>
    </source>
</evidence>
<name>A0ABR1BUT9_NECAM</name>
<protein>
    <submittedName>
        <fullName evidence="1">Uncharacterized protein</fullName>
    </submittedName>
</protein>
<comment type="caution">
    <text evidence="1">The sequence shown here is derived from an EMBL/GenBank/DDBJ whole genome shotgun (WGS) entry which is preliminary data.</text>
</comment>
<proteinExistence type="predicted"/>
<reference evidence="1 2" key="1">
    <citation type="submission" date="2023-08" db="EMBL/GenBank/DDBJ databases">
        <title>A Necator americanus chromosomal reference genome.</title>
        <authorList>
            <person name="Ilik V."/>
            <person name="Petrzelkova K.J."/>
            <person name="Pardy F."/>
            <person name="Fuh T."/>
            <person name="Niatou-Singa F.S."/>
            <person name="Gouil Q."/>
            <person name="Baker L."/>
            <person name="Ritchie M.E."/>
            <person name="Jex A.R."/>
            <person name="Gazzola D."/>
            <person name="Li H."/>
            <person name="Toshio Fujiwara R."/>
            <person name="Zhan B."/>
            <person name="Aroian R.V."/>
            <person name="Pafco B."/>
            <person name="Schwarz E.M."/>
        </authorList>
    </citation>
    <scope>NUCLEOTIDE SEQUENCE [LARGE SCALE GENOMIC DNA]</scope>
    <source>
        <strain evidence="1 2">Aroian</strain>
        <tissue evidence="1">Whole animal</tissue>
    </source>
</reference>